<gene>
    <name evidence="1" type="ORF">SDC9_34894</name>
</gene>
<organism evidence="1">
    <name type="scientific">bioreactor metagenome</name>
    <dbReference type="NCBI Taxonomy" id="1076179"/>
    <lineage>
        <taxon>unclassified sequences</taxon>
        <taxon>metagenomes</taxon>
        <taxon>ecological metagenomes</taxon>
    </lineage>
</organism>
<sequence>MLDIYLRLICRDSLFPDTNIEGKEIQKTEWNRIVVNLKEVLTLMVNFQSIM</sequence>
<accession>A0A644VCL2</accession>
<evidence type="ECO:0000313" key="1">
    <source>
        <dbReference type="EMBL" id="MPL88865.1"/>
    </source>
</evidence>
<dbReference type="EMBL" id="VSSQ01000266">
    <property type="protein sequence ID" value="MPL88865.1"/>
    <property type="molecule type" value="Genomic_DNA"/>
</dbReference>
<reference evidence="1" key="1">
    <citation type="submission" date="2019-08" db="EMBL/GenBank/DDBJ databases">
        <authorList>
            <person name="Kucharzyk K."/>
            <person name="Murdoch R.W."/>
            <person name="Higgins S."/>
            <person name="Loffler F."/>
        </authorList>
    </citation>
    <scope>NUCLEOTIDE SEQUENCE</scope>
</reference>
<proteinExistence type="predicted"/>
<dbReference type="AlphaFoldDB" id="A0A644VCL2"/>
<comment type="caution">
    <text evidence="1">The sequence shown here is derived from an EMBL/GenBank/DDBJ whole genome shotgun (WGS) entry which is preliminary data.</text>
</comment>
<name>A0A644VCL2_9ZZZZ</name>
<protein>
    <submittedName>
        <fullName evidence="1">Uncharacterized protein</fullName>
    </submittedName>
</protein>